<sequence length="106" mass="11035">MPEEDRSIDSGTTVTQDTPTGSDSGRVSASGGEDAGGSSSAQDQIGNSVSVTSPERTEPYTKTVPNDDVGDTIADLDDKGCQLLSVLPSQERGKGWTDISYQAVPR</sequence>
<evidence type="ECO:0000313" key="2">
    <source>
        <dbReference type="EMBL" id="ODN85081.1"/>
    </source>
</evidence>
<proteinExistence type="predicted"/>
<feature type="compositionally biased region" description="Low complexity" evidence="1">
    <location>
        <begin position="28"/>
        <end position="41"/>
    </location>
</feature>
<keyword evidence="3" id="KW-1185">Reference proteome</keyword>
<feature type="compositionally biased region" description="Polar residues" evidence="1">
    <location>
        <begin position="9"/>
        <end position="27"/>
    </location>
</feature>
<dbReference type="GeneID" id="30152217"/>
<name>A0A1E3IBE0_9TREE</name>
<dbReference type="RefSeq" id="XP_018998884.1">
    <property type="nucleotide sequence ID" value="XM_019134179.1"/>
</dbReference>
<protein>
    <submittedName>
        <fullName evidence="2">Uncharacterized protein</fullName>
    </submittedName>
</protein>
<feature type="region of interest" description="Disordered" evidence="1">
    <location>
        <begin position="1"/>
        <end position="74"/>
    </location>
</feature>
<dbReference type="EMBL" id="AWGJ01000001">
    <property type="protein sequence ID" value="ODN85081.1"/>
    <property type="molecule type" value="Genomic_DNA"/>
</dbReference>
<feature type="compositionally biased region" description="Polar residues" evidence="1">
    <location>
        <begin position="42"/>
        <end position="54"/>
    </location>
</feature>
<organism evidence="2 3">
    <name type="scientific">Cryptococcus amylolentus CBS 6039</name>
    <dbReference type="NCBI Taxonomy" id="1295533"/>
    <lineage>
        <taxon>Eukaryota</taxon>
        <taxon>Fungi</taxon>
        <taxon>Dikarya</taxon>
        <taxon>Basidiomycota</taxon>
        <taxon>Agaricomycotina</taxon>
        <taxon>Tremellomycetes</taxon>
        <taxon>Tremellales</taxon>
        <taxon>Cryptococcaceae</taxon>
        <taxon>Cryptococcus</taxon>
    </lineage>
</organism>
<gene>
    <name evidence="2" type="ORF">L202_00908</name>
</gene>
<evidence type="ECO:0000313" key="3">
    <source>
        <dbReference type="Proteomes" id="UP000094065"/>
    </source>
</evidence>
<dbReference type="Proteomes" id="UP000094065">
    <property type="component" value="Unassembled WGS sequence"/>
</dbReference>
<comment type="caution">
    <text evidence="2">The sequence shown here is derived from an EMBL/GenBank/DDBJ whole genome shotgun (WGS) entry which is preliminary data.</text>
</comment>
<accession>A0A1E3IBE0</accession>
<reference evidence="2 3" key="1">
    <citation type="submission" date="2016-06" db="EMBL/GenBank/DDBJ databases">
        <title>Evolution of pathogenesis and genome organization in the Tremellales.</title>
        <authorList>
            <person name="Cuomo C."/>
            <person name="Litvintseva A."/>
            <person name="Heitman J."/>
            <person name="Chen Y."/>
            <person name="Sun S."/>
            <person name="Springer D."/>
            <person name="Dromer F."/>
            <person name="Young S."/>
            <person name="Zeng Q."/>
            <person name="Chapman S."/>
            <person name="Gujja S."/>
            <person name="Saif S."/>
            <person name="Birren B."/>
        </authorList>
    </citation>
    <scope>NUCLEOTIDE SEQUENCE [LARGE SCALE GENOMIC DNA]</scope>
    <source>
        <strain evidence="2 3">CBS 6039</strain>
    </source>
</reference>
<evidence type="ECO:0000256" key="1">
    <source>
        <dbReference type="SAM" id="MobiDB-lite"/>
    </source>
</evidence>
<dbReference type="AlphaFoldDB" id="A0A1E3IBE0"/>